<dbReference type="Gene3D" id="2.130.10.10">
    <property type="entry name" value="YVTN repeat-like/Quinoprotein amine dehydrogenase"/>
    <property type="match status" value="2"/>
</dbReference>
<proteinExistence type="predicted"/>
<dbReference type="PANTHER" id="PTHR44675:SF1">
    <property type="entry name" value="P21-ACTIVATED PROTEIN KINASE-INTERACTING PROTEIN 1"/>
    <property type="match status" value="1"/>
</dbReference>
<feature type="region of interest" description="Disordered" evidence="4">
    <location>
        <begin position="327"/>
        <end position="366"/>
    </location>
</feature>
<feature type="compositionally biased region" description="Low complexity" evidence="4">
    <location>
        <begin position="350"/>
        <end position="364"/>
    </location>
</feature>
<organism evidence="6 7">
    <name type="scientific">Durusdinium trenchii</name>
    <dbReference type="NCBI Taxonomy" id="1381693"/>
    <lineage>
        <taxon>Eukaryota</taxon>
        <taxon>Sar</taxon>
        <taxon>Alveolata</taxon>
        <taxon>Dinophyceae</taxon>
        <taxon>Suessiales</taxon>
        <taxon>Symbiodiniaceae</taxon>
        <taxon>Durusdinium</taxon>
    </lineage>
</organism>
<dbReference type="EMBL" id="CAXAMM010041244">
    <property type="protein sequence ID" value="CAK9098234.1"/>
    <property type="molecule type" value="Genomic_DNA"/>
</dbReference>
<feature type="transmembrane region" description="Helical" evidence="5">
    <location>
        <begin position="539"/>
        <end position="558"/>
    </location>
</feature>
<feature type="transmembrane region" description="Helical" evidence="5">
    <location>
        <begin position="424"/>
        <end position="443"/>
    </location>
</feature>
<dbReference type="InterPro" id="IPR015943">
    <property type="entry name" value="WD40/YVTN_repeat-like_dom_sf"/>
</dbReference>
<dbReference type="PROSITE" id="PS00678">
    <property type="entry name" value="WD_REPEATS_1"/>
    <property type="match status" value="1"/>
</dbReference>
<evidence type="ECO:0000313" key="6">
    <source>
        <dbReference type="EMBL" id="CAK9098234.1"/>
    </source>
</evidence>
<gene>
    <name evidence="6" type="ORF">SCF082_LOCUS46052</name>
</gene>
<evidence type="ECO:0000313" key="7">
    <source>
        <dbReference type="Proteomes" id="UP001642464"/>
    </source>
</evidence>
<reference evidence="6 7" key="1">
    <citation type="submission" date="2024-02" db="EMBL/GenBank/DDBJ databases">
        <authorList>
            <person name="Chen Y."/>
            <person name="Shah S."/>
            <person name="Dougan E. K."/>
            <person name="Thang M."/>
            <person name="Chan C."/>
        </authorList>
    </citation>
    <scope>NUCLEOTIDE SEQUENCE [LARGE SCALE GENOMIC DNA]</scope>
</reference>
<feature type="transmembrane region" description="Helical" evidence="5">
    <location>
        <begin position="455"/>
        <end position="475"/>
    </location>
</feature>
<sequence length="678" mass="73346">MVVVAAACYDGSLHGWRDEAGGGSELVFAYKAHQSCAKCLAVSGVGGAGGDDGEQLMASGGTDEVVKVYSLSKMRERVELVEHEDTVLSVAFVGNKFLLSGGNDGKLCLWRCKDWNLVSTLKGHKPGPVTSIAVHPSGSAALSTSKDNSLRMWNLENARPASRHRLEKFKVLDMATWSPDGLKYAVVGDERTVLVFDARDATGKPMHVLDCRGRVNAVQCTAIGSVMAGLDNGDLRLFDAQGKLTRTVSCGHRIRAVRSVDNDKDFYVALSNGKILHYRQEDDDDEDQWTVVETLRAGSATHLTCMAVAVPSRPAVTAVADDGLGSRKTAATPVTKQPATGKPKRKSRAGEAAADSGEEASQADNMSTVSANGASGLTITGELQLACLFAYVMSLVITGLLVSRVHTLRERKSSKNQQNKVGNWLCLCLLGMSLLFCFATLIHMVTQNYELSCDLAYLTCIFLYASTKIMTYVFMTEKVFIATRKSRVKRLKSRAYRINFLLLMPFAGLLLLMYCFGWSQKTSDGCRIIMTAKASLPLAVYDTIFTSAMTLQFFRILWRLSRKKVQGEPPGREYHSKRAVAVVQQVALKNVKGALLSLVSTAINLSSLAIAGVQGQPMPLCYTLCIIDVTINCFVTYRMTTTGPFCSCSSVAAPHKVAASPSSVISKRPDGSTGANLT</sequence>
<dbReference type="InterPro" id="IPR019775">
    <property type="entry name" value="WD40_repeat_CS"/>
</dbReference>
<keyword evidence="5" id="KW-0472">Membrane</keyword>
<accession>A0ABP0RCC8</accession>
<protein>
    <submittedName>
        <fullName evidence="6">P21-activated protein kinase-interacting protein 1-like (PAK1-interacting protein 1-like)</fullName>
    </submittedName>
</protein>
<keyword evidence="5" id="KW-0812">Transmembrane</keyword>
<comment type="caution">
    <text evidence="6">The sequence shown here is derived from an EMBL/GenBank/DDBJ whole genome shotgun (WGS) entry which is preliminary data.</text>
</comment>
<dbReference type="InterPro" id="IPR001680">
    <property type="entry name" value="WD40_rpt"/>
</dbReference>
<dbReference type="SUPFAM" id="SSF50978">
    <property type="entry name" value="WD40 repeat-like"/>
    <property type="match status" value="1"/>
</dbReference>
<keyword evidence="1 3" id="KW-0853">WD repeat</keyword>
<feature type="transmembrane region" description="Helical" evidence="5">
    <location>
        <begin position="496"/>
        <end position="519"/>
    </location>
</feature>
<keyword evidence="2" id="KW-0677">Repeat</keyword>
<dbReference type="Pfam" id="PF00400">
    <property type="entry name" value="WD40"/>
    <property type="match status" value="2"/>
</dbReference>
<name>A0ABP0RCC8_9DINO</name>
<feature type="repeat" description="WD" evidence="3">
    <location>
        <begin position="129"/>
        <end position="163"/>
    </location>
</feature>
<keyword evidence="5" id="KW-1133">Transmembrane helix</keyword>
<evidence type="ECO:0000256" key="1">
    <source>
        <dbReference type="ARBA" id="ARBA00022574"/>
    </source>
</evidence>
<evidence type="ECO:0000256" key="2">
    <source>
        <dbReference type="ARBA" id="ARBA00022737"/>
    </source>
</evidence>
<dbReference type="PROSITE" id="PS50082">
    <property type="entry name" value="WD_REPEATS_2"/>
    <property type="match status" value="2"/>
</dbReference>
<feature type="repeat" description="WD" evidence="3">
    <location>
        <begin position="80"/>
        <end position="120"/>
    </location>
</feature>
<dbReference type="PROSITE" id="PS50294">
    <property type="entry name" value="WD_REPEATS_REGION"/>
    <property type="match status" value="1"/>
</dbReference>
<evidence type="ECO:0000256" key="4">
    <source>
        <dbReference type="SAM" id="MobiDB-lite"/>
    </source>
</evidence>
<dbReference type="Proteomes" id="UP001642464">
    <property type="component" value="Unassembled WGS sequence"/>
</dbReference>
<keyword evidence="7" id="KW-1185">Reference proteome</keyword>
<dbReference type="PANTHER" id="PTHR44675">
    <property type="entry name" value="PAK1 INTERACTING PROTEIN 1"/>
    <property type="match status" value="1"/>
</dbReference>
<dbReference type="SMART" id="SM00320">
    <property type="entry name" value="WD40"/>
    <property type="match status" value="5"/>
</dbReference>
<feature type="transmembrane region" description="Helical" evidence="5">
    <location>
        <begin position="383"/>
        <end position="403"/>
    </location>
</feature>
<dbReference type="InterPro" id="IPR051959">
    <property type="entry name" value="PAK1-Kinase_Regulator"/>
</dbReference>
<dbReference type="InterPro" id="IPR036322">
    <property type="entry name" value="WD40_repeat_dom_sf"/>
</dbReference>
<evidence type="ECO:0000256" key="5">
    <source>
        <dbReference type="SAM" id="Phobius"/>
    </source>
</evidence>
<evidence type="ECO:0000256" key="3">
    <source>
        <dbReference type="PROSITE-ProRule" id="PRU00221"/>
    </source>
</evidence>